<sequence>MRTREILTAVPVAFHENGDLDLDGSREILRYVAASGNEGAFVLGTTGEFPSLTFEERTALVAASIEELSPHMRVVVHVGAASTHEALRLVAQAREAGAKEIAVLTPYYLKATDKALLDYFTAVANAAGGLDVFIYVFRAVSGNFISNELMATLATLPNVVGAKVSDEPLEQIRAYRDVVPEDFLIYTGSDRDLGRAADYGAQGVISGVSSVLPKPFRALAAAHDSGDAAEIENAQRSVDEVVDAIAGNMGRMKAAYALLGVRGGTTRMAIEAPSDEALAEIERVVALYR</sequence>
<dbReference type="PANTHER" id="PTHR12128:SF66">
    <property type="entry name" value="4-HYDROXY-2-OXOGLUTARATE ALDOLASE, MITOCHONDRIAL"/>
    <property type="match status" value="1"/>
</dbReference>
<evidence type="ECO:0000313" key="4">
    <source>
        <dbReference type="EMBL" id="MET4580674.1"/>
    </source>
</evidence>
<keyword evidence="5" id="KW-1185">Reference proteome</keyword>
<dbReference type="SUPFAM" id="SSF51569">
    <property type="entry name" value="Aldolase"/>
    <property type="match status" value="1"/>
</dbReference>
<dbReference type="EC" id="4.3.3.7" evidence="4"/>
<reference evidence="4 5" key="1">
    <citation type="submission" date="2024-06" db="EMBL/GenBank/DDBJ databases">
        <title>Sorghum-associated microbial communities from plants grown in Nebraska, USA.</title>
        <authorList>
            <person name="Schachtman D."/>
        </authorList>
    </citation>
    <scope>NUCLEOTIDE SEQUENCE [LARGE SCALE GENOMIC DNA]</scope>
    <source>
        <strain evidence="4 5">2857</strain>
    </source>
</reference>
<proteinExistence type="inferred from homology"/>
<gene>
    <name evidence="4" type="ORF">ABIE21_000164</name>
</gene>
<protein>
    <submittedName>
        <fullName evidence="4">4-hydroxy-tetrahydrodipicolinate synthase</fullName>
        <ecNumber evidence="4">4.3.3.7</ecNumber>
    </submittedName>
</protein>
<dbReference type="Gene3D" id="3.20.20.70">
    <property type="entry name" value="Aldolase class I"/>
    <property type="match status" value="1"/>
</dbReference>
<dbReference type="CDD" id="cd00408">
    <property type="entry name" value="DHDPS-like"/>
    <property type="match status" value="1"/>
</dbReference>
<comment type="caution">
    <text evidence="4">The sequence shown here is derived from an EMBL/GenBank/DDBJ whole genome shotgun (WGS) entry which is preliminary data.</text>
</comment>
<evidence type="ECO:0000256" key="2">
    <source>
        <dbReference type="ARBA" id="ARBA00023239"/>
    </source>
</evidence>
<dbReference type="InterPro" id="IPR013785">
    <property type="entry name" value="Aldolase_TIM"/>
</dbReference>
<accession>A0ABV2QI04</accession>
<evidence type="ECO:0000256" key="1">
    <source>
        <dbReference type="ARBA" id="ARBA00007592"/>
    </source>
</evidence>
<organism evidence="4 5">
    <name type="scientific">Conyzicola nivalis</name>
    <dbReference type="NCBI Taxonomy" id="1477021"/>
    <lineage>
        <taxon>Bacteria</taxon>
        <taxon>Bacillati</taxon>
        <taxon>Actinomycetota</taxon>
        <taxon>Actinomycetes</taxon>
        <taxon>Micrococcales</taxon>
        <taxon>Microbacteriaceae</taxon>
        <taxon>Conyzicola</taxon>
    </lineage>
</organism>
<dbReference type="GO" id="GO:0008840">
    <property type="term" value="F:4-hydroxy-tetrahydrodipicolinate synthase activity"/>
    <property type="evidence" value="ECO:0007669"/>
    <property type="project" value="UniProtKB-EC"/>
</dbReference>
<evidence type="ECO:0000256" key="3">
    <source>
        <dbReference type="PIRNR" id="PIRNR001365"/>
    </source>
</evidence>
<evidence type="ECO:0000313" key="5">
    <source>
        <dbReference type="Proteomes" id="UP001549257"/>
    </source>
</evidence>
<dbReference type="PRINTS" id="PR00146">
    <property type="entry name" value="DHPICSNTHASE"/>
</dbReference>
<dbReference type="PANTHER" id="PTHR12128">
    <property type="entry name" value="DIHYDRODIPICOLINATE SYNTHASE"/>
    <property type="match status" value="1"/>
</dbReference>
<dbReference type="PIRSF" id="PIRSF001365">
    <property type="entry name" value="DHDPS"/>
    <property type="match status" value="1"/>
</dbReference>
<dbReference type="Pfam" id="PF00701">
    <property type="entry name" value="DHDPS"/>
    <property type="match status" value="1"/>
</dbReference>
<dbReference type="RefSeq" id="WP_354022890.1">
    <property type="nucleotide sequence ID" value="NZ_JBEPSJ010000001.1"/>
</dbReference>
<dbReference type="EMBL" id="JBEPSJ010000001">
    <property type="protein sequence ID" value="MET4580674.1"/>
    <property type="molecule type" value="Genomic_DNA"/>
</dbReference>
<dbReference type="InterPro" id="IPR002220">
    <property type="entry name" value="DapA-like"/>
</dbReference>
<name>A0ABV2QI04_9MICO</name>
<comment type="similarity">
    <text evidence="1 3">Belongs to the DapA family.</text>
</comment>
<keyword evidence="2 3" id="KW-0456">Lyase</keyword>
<dbReference type="SMART" id="SM01130">
    <property type="entry name" value="DHDPS"/>
    <property type="match status" value="1"/>
</dbReference>
<dbReference type="Proteomes" id="UP001549257">
    <property type="component" value="Unassembled WGS sequence"/>
</dbReference>